<feature type="region of interest" description="Disordered" evidence="1">
    <location>
        <begin position="1"/>
        <end position="62"/>
    </location>
</feature>
<dbReference type="AlphaFoldDB" id="A0A6J4JC44"/>
<gene>
    <name evidence="2" type="ORF">AVDCRST_MAG93-2890</name>
</gene>
<protein>
    <submittedName>
        <fullName evidence="2">Uncharacterized protein</fullName>
    </submittedName>
</protein>
<proteinExistence type="predicted"/>
<accession>A0A6J4JC44</accession>
<organism evidence="2">
    <name type="scientific">uncultured Chloroflexia bacterium</name>
    <dbReference type="NCBI Taxonomy" id="1672391"/>
    <lineage>
        <taxon>Bacteria</taxon>
        <taxon>Bacillati</taxon>
        <taxon>Chloroflexota</taxon>
        <taxon>Chloroflexia</taxon>
        <taxon>environmental samples</taxon>
    </lineage>
</organism>
<sequence length="62" mass="6699">MDDQKRDGRLIGAAAGETEASMDKVSDDELSDDEDTSGYIHIRGIQKKPDEDAGPDGRVHIA</sequence>
<name>A0A6J4JC44_9CHLR</name>
<feature type="compositionally biased region" description="Basic and acidic residues" evidence="1">
    <location>
        <begin position="47"/>
        <end position="62"/>
    </location>
</feature>
<reference evidence="2" key="1">
    <citation type="submission" date="2020-02" db="EMBL/GenBank/DDBJ databases">
        <authorList>
            <person name="Meier V. D."/>
        </authorList>
    </citation>
    <scope>NUCLEOTIDE SEQUENCE</scope>
    <source>
        <strain evidence="2">AVDCRST_MAG93</strain>
    </source>
</reference>
<evidence type="ECO:0000313" key="2">
    <source>
        <dbReference type="EMBL" id="CAA9275923.1"/>
    </source>
</evidence>
<dbReference type="EMBL" id="CADCTR010000987">
    <property type="protein sequence ID" value="CAA9275923.1"/>
    <property type="molecule type" value="Genomic_DNA"/>
</dbReference>
<evidence type="ECO:0000256" key="1">
    <source>
        <dbReference type="SAM" id="MobiDB-lite"/>
    </source>
</evidence>